<keyword evidence="4" id="KW-1185">Reference proteome</keyword>
<dbReference type="RefSeq" id="WP_110257780.1">
    <property type="nucleotide sequence ID" value="NZ_QJKB01000013.1"/>
</dbReference>
<proteinExistence type="predicted"/>
<gene>
    <name evidence="3" type="ORF">DFR42_11350</name>
</gene>
<evidence type="ECO:0000313" key="4">
    <source>
        <dbReference type="Proteomes" id="UP000247792"/>
    </source>
</evidence>
<name>A0A318IPI4_9BURK</name>
<accession>A0A318IPI4</accession>
<sequence length="97" mass="11161">MKSSTSQYLYSVFRQVSQEFRQIGQKVGVRLLRTPLPKILVIILAIALLITIIPLIITLFIAFVLIRILLKMISMSVRQNRGEDSSVPNERRIKDIH</sequence>
<dbReference type="Proteomes" id="UP000247792">
    <property type="component" value="Unassembled WGS sequence"/>
</dbReference>
<evidence type="ECO:0000256" key="2">
    <source>
        <dbReference type="SAM" id="Phobius"/>
    </source>
</evidence>
<feature type="transmembrane region" description="Helical" evidence="2">
    <location>
        <begin position="39"/>
        <end position="70"/>
    </location>
</feature>
<comment type="caution">
    <text evidence="3">The sequence shown here is derived from an EMBL/GenBank/DDBJ whole genome shotgun (WGS) entry which is preliminary data.</text>
</comment>
<keyword evidence="2" id="KW-0812">Transmembrane</keyword>
<keyword evidence="2" id="KW-0472">Membrane</keyword>
<evidence type="ECO:0000256" key="1">
    <source>
        <dbReference type="SAM" id="MobiDB-lite"/>
    </source>
</evidence>
<dbReference type="EMBL" id="QJKB01000013">
    <property type="protein sequence ID" value="PXX37976.1"/>
    <property type="molecule type" value="Genomic_DNA"/>
</dbReference>
<dbReference type="OrthoDB" id="8781964at2"/>
<protein>
    <submittedName>
        <fullName evidence="3">Uncharacterized protein</fullName>
    </submittedName>
</protein>
<organism evidence="3 4">
    <name type="scientific">Undibacterium pigrum</name>
    <dbReference type="NCBI Taxonomy" id="401470"/>
    <lineage>
        <taxon>Bacteria</taxon>
        <taxon>Pseudomonadati</taxon>
        <taxon>Pseudomonadota</taxon>
        <taxon>Betaproteobacteria</taxon>
        <taxon>Burkholderiales</taxon>
        <taxon>Oxalobacteraceae</taxon>
        <taxon>Undibacterium</taxon>
    </lineage>
</organism>
<keyword evidence="2" id="KW-1133">Transmembrane helix</keyword>
<feature type="region of interest" description="Disordered" evidence="1">
    <location>
        <begin position="78"/>
        <end position="97"/>
    </location>
</feature>
<feature type="compositionally biased region" description="Basic and acidic residues" evidence="1">
    <location>
        <begin position="80"/>
        <end position="97"/>
    </location>
</feature>
<dbReference type="AlphaFoldDB" id="A0A318IPI4"/>
<reference evidence="3 4" key="1">
    <citation type="submission" date="2018-05" db="EMBL/GenBank/DDBJ databases">
        <title>Genomic Encyclopedia of Type Strains, Phase IV (KMG-IV): sequencing the most valuable type-strain genomes for metagenomic binning, comparative biology and taxonomic classification.</title>
        <authorList>
            <person name="Goeker M."/>
        </authorList>
    </citation>
    <scope>NUCLEOTIDE SEQUENCE [LARGE SCALE GENOMIC DNA]</scope>
    <source>
        <strain evidence="3 4">DSM 19792</strain>
    </source>
</reference>
<evidence type="ECO:0000313" key="3">
    <source>
        <dbReference type="EMBL" id="PXX37976.1"/>
    </source>
</evidence>